<sequence length="445" mass="49940">MPTPGDLESSELVYSCLKCLPGGRERWQEASSVHTCLNHHGKYWWNTCGYILAVLLQCSGYSYLTQTKALYLFTQVVAPNLGNAREPGARLWESFMTDDHTPIELSWDWHEGDQKPTIRFSMEAVGAAAGSPDDPFNFKTFESFKVNIFKGLSETDLLWFHHLDKLLGRTPAQISEEGHRSRIFWAFDLDDAAITTKAYFLPIWQATATGRNSLQVITEAIASGPQNTLERLRGYDLFVQFHDSYCEPQLKIEMLGIDLVSPEKSRFKIYFRNRDTSFRSVVGTMTLGGRIKGVSMDKSLQKLKKLFSALFEQNFGLDCGNLPLNNHRTAGILYNVEFNLRGQPPAIKIYIPVRHYASNDAQVLRAVSEFVASQTPARGGKGTLNTSELSPYAGAMFEIFDENALNESLGVHTYIGCSIKESGSLRVVSYLNPQESKLRRSSKGA</sequence>
<dbReference type="Proteomes" id="UP001497680">
    <property type="component" value="Unassembled WGS sequence"/>
</dbReference>
<reference evidence="1 2" key="1">
    <citation type="journal article" date="2022" name="New Phytol.">
        <title>Ecological generalism drives hyperdiversity of secondary metabolite gene clusters in xylarialean endophytes.</title>
        <authorList>
            <person name="Franco M.E.E."/>
            <person name="Wisecaver J.H."/>
            <person name="Arnold A.E."/>
            <person name="Ju Y.M."/>
            <person name="Slot J.C."/>
            <person name="Ahrendt S."/>
            <person name="Moore L.P."/>
            <person name="Eastman K.E."/>
            <person name="Scott K."/>
            <person name="Konkel Z."/>
            <person name="Mondo S.J."/>
            <person name="Kuo A."/>
            <person name="Hayes R.D."/>
            <person name="Haridas S."/>
            <person name="Andreopoulos B."/>
            <person name="Riley R."/>
            <person name="LaButti K."/>
            <person name="Pangilinan J."/>
            <person name="Lipzen A."/>
            <person name="Amirebrahimi M."/>
            <person name="Yan J."/>
            <person name="Adam C."/>
            <person name="Keymanesh K."/>
            <person name="Ng V."/>
            <person name="Louie K."/>
            <person name="Northen T."/>
            <person name="Drula E."/>
            <person name="Henrissat B."/>
            <person name="Hsieh H.M."/>
            <person name="Youens-Clark K."/>
            <person name="Lutzoni F."/>
            <person name="Miadlikowska J."/>
            <person name="Eastwood D.C."/>
            <person name="Hamelin R.C."/>
            <person name="Grigoriev I.V."/>
            <person name="U'Ren J.M."/>
        </authorList>
    </citation>
    <scope>NUCLEOTIDE SEQUENCE [LARGE SCALE GENOMIC DNA]</scope>
    <source>
        <strain evidence="1 2">ER1909</strain>
    </source>
</reference>
<proteinExistence type="predicted"/>
<gene>
    <name evidence="1" type="ORF">F4821DRAFT_165885</name>
</gene>
<evidence type="ECO:0000313" key="1">
    <source>
        <dbReference type="EMBL" id="KAI6084700.1"/>
    </source>
</evidence>
<organism evidence="1 2">
    <name type="scientific">Hypoxylon rubiginosum</name>
    <dbReference type="NCBI Taxonomy" id="110542"/>
    <lineage>
        <taxon>Eukaryota</taxon>
        <taxon>Fungi</taxon>
        <taxon>Dikarya</taxon>
        <taxon>Ascomycota</taxon>
        <taxon>Pezizomycotina</taxon>
        <taxon>Sordariomycetes</taxon>
        <taxon>Xylariomycetidae</taxon>
        <taxon>Xylariales</taxon>
        <taxon>Hypoxylaceae</taxon>
        <taxon>Hypoxylon</taxon>
    </lineage>
</organism>
<dbReference type="EMBL" id="MU394333">
    <property type="protein sequence ID" value="KAI6084700.1"/>
    <property type="molecule type" value="Genomic_DNA"/>
</dbReference>
<accession>A0ACC0CX64</accession>
<name>A0ACC0CX64_9PEZI</name>
<protein>
    <submittedName>
        <fullName evidence="1">Tryptophan dimethylallyltransferase-domain-containing protein</fullName>
    </submittedName>
</protein>
<keyword evidence="2" id="KW-1185">Reference proteome</keyword>
<evidence type="ECO:0000313" key="2">
    <source>
        <dbReference type="Proteomes" id="UP001497680"/>
    </source>
</evidence>
<comment type="caution">
    <text evidence="1">The sequence shown here is derived from an EMBL/GenBank/DDBJ whole genome shotgun (WGS) entry which is preliminary data.</text>
</comment>